<dbReference type="CDD" id="cd00075">
    <property type="entry name" value="HATPase"/>
    <property type="match status" value="1"/>
</dbReference>
<dbReference type="InterPro" id="IPR036097">
    <property type="entry name" value="HisK_dim/P_sf"/>
</dbReference>
<dbReference type="Gene3D" id="3.30.565.10">
    <property type="entry name" value="Histidine kinase-like ATPase, C-terminal domain"/>
    <property type="match status" value="1"/>
</dbReference>
<dbReference type="RefSeq" id="WP_138951826.1">
    <property type="nucleotide sequence ID" value="NZ_CP040749.1"/>
</dbReference>
<feature type="transmembrane region" description="Helical" evidence="8">
    <location>
        <begin position="12"/>
        <end position="34"/>
    </location>
</feature>
<evidence type="ECO:0000259" key="9">
    <source>
        <dbReference type="PROSITE" id="PS50109"/>
    </source>
</evidence>
<dbReference type="CDD" id="cd00082">
    <property type="entry name" value="HisKA"/>
    <property type="match status" value="1"/>
</dbReference>
<dbReference type="SMART" id="SM00387">
    <property type="entry name" value="HATPase_c"/>
    <property type="match status" value="1"/>
</dbReference>
<dbReference type="EMBL" id="CP040749">
    <property type="protein sequence ID" value="QCX40648.1"/>
    <property type="molecule type" value="Genomic_DNA"/>
</dbReference>
<dbReference type="AlphaFoldDB" id="A0A5B7TWN5"/>
<dbReference type="KEGG" id="fbe:FF125_20205"/>
<dbReference type="PROSITE" id="PS50109">
    <property type="entry name" value="HIS_KIN"/>
    <property type="match status" value="1"/>
</dbReference>
<keyword evidence="5 8" id="KW-0812">Transmembrane</keyword>
<gene>
    <name evidence="10" type="ORF">FF125_20205</name>
</gene>
<organism evidence="10 11">
    <name type="scientific">Aureibaculum algae</name>
    <dbReference type="NCBI Taxonomy" id="2584122"/>
    <lineage>
        <taxon>Bacteria</taxon>
        <taxon>Pseudomonadati</taxon>
        <taxon>Bacteroidota</taxon>
        <taxon>Flavobacteriia</taxon>
        <taxon>Flavobacteriales</taxon>
        <taxon>Flavobacteriaceae</taxon>
        <taxon>Aureibaculum</taxon>
    </lineage>
</organism>
<evidence type="ECO:0000256" key="5">
    <source>
        <dbReference type="ARBA" id="ARBA00022692"/>
    </source>
</evidence>
<evidence type="ECO:0000256" key="4">
    <source>
        <dbReference type="ARBA" id="ARBA00022679"/>
    </source>
</evidence>
<dbReference type="Pfam" id="PF00512">
    <property type="entry name" value="HisKA"/>
    <property type="match status" value="1"/>
</dbReference>
<dbReference type="Gene3D" id="1.10.287.130">
    <property type="match status" value="1"/>
</dbReference>
<keyword evidence="7 8" id="KW-1133">Transmembrane helix</keyword>
<dbReference type="PANTHER" id="PTHR45436:SF5">
    <property type="entry name" value="SENSOR HISTIDINE KINASE TRCS"/>
    <property type="match status" value="1"/>
</dbReference>
<dbReference type="GO" id="GO:0000155">
    <property type="term" value="F:phosphorelay sensor kinase activity"/>
    <property type="evidence" value="ECO:0007669"/>
    <property type="project" value="InterPro"/>
</dbReference>
<evidence type="ECO:0000256" key="7">
    <source>
        <dbReference type="ARBA" id="ARBA00022989"/>
    </source>
</evidence>
<keyword evidence="11" id="KW-1185">Reference proteome</keyword>
<protein>
    <recommendedName>
        <fullName evidence="2">histidine kinase</fullName>
        <ecNumber evidence="2">2.7.13.3</ecNumber>
    </recommendedName>
</protein>
<feature type="domain" description="Histidine kinase" evidence="9">
    <location>
        <begin position="220"/>
        <end position="397"/>
    </location>
</feature>
<dbReference type="SUPFAM" id="SSF55874">
    <property type="entry name" value="ATPase domain of HSP90 chaperone/DNA topoisomerase II/histidine kinase"/>
    <property type="match status" value="1"/>
</dbReference>
<evidence type="ECO:0000256" key="2">
    <source>
        <dbReference type="ARBA" id="ARBA00012438"/>
    </source>
</evidence>
<dbReference type="SUPFAM" id="SSF47384">
    <property type="entry name" value="Homodimeric domain of signal transducing histidine kinase"/>
    <property type="match status" value="1"/>
</dbReference>
<comment type="catalytic activity">
    <reaction evidence="1">
        <text>ATP + protein L-histidine = ADP + protein N-phospho-L-histidine.</text>
        <dbReference type="EC" id="2.7.13.3"/>
    </reaction>
</comment>
<dbReference type="GO" id="GO:0005886">
    <property type="term" value="C:plasma membrane"/>
    <property type="evidence" value="ECO:0007669"/>
    <property type="project" value="TreeGrafter"/>
</dbReference>
<dbReference type="EC" id="2.7.13.3" evidence="2"/>
<evidence type="ECO:0000313" key="10">
    <source>
        <dbReference type="EMBL" id="QCX40648.1"/>
    </source>
</evidence>
<name>A0A5B7TWN5_9FLAO</name>
<evidence type="ECO:0000256" key="6">
    <source>
        <dbReference type="ARBA" id="ARBA00022777"/>
    </source>
</evidence>
<dbReference type="Proteomes" id="UP000306229">
    <property type="component" value="Chromosome"/>
</dbReference>
<evidence type="ECO:0000256" key="3">
    <source>
        <dbReference type="ARBA" id="ARBA00022553"/>
    </source>
</evidence>
<evidence type="ECO:0000256" key="1">
    <source>
        <dbReference type="ARBA" id="ARBA00000085"/>
    </source>
</evidence>
<dbReference type="InterPro" id="IPR005467">
    <property type="entry name" value="His_kinase_dom"/>
</dbReference>
<accession>A0A5B7TWN5</accession>
<dbReference type="InterPro" id="IPR036890">
    <property type="entry name" value="HATPase_C_sf"/>
</dbReference>
<keyword evidence="8" id="KW-0472">Membrane</keyword>
<dbReference type="InterPro" id="IPR050428">
    <property type="entry name" value="TCS_sensor_his_kinase"/>
</dbReference>
<reference evidence="10 11" key="1">
    <citation type="submission" date="2019-05" db="EMBL/GenBank/DDBJ databases">
        <title>Algicella ahnfeltiae gen. nov., sp. nov., a novel marine bacterium of the family Flavobacteriaceae isolated from a red alga.</title>
        <authorList>
            <person name="Nedashkovskaya O.I."/>
            <person name="Kukhlevskiy A.D."/>
            <person name="Kim S.-G."/>
            <person name="Zhukova N.V."/>
            <person name="Mikhailov V.V."/>
        </authorList>
    </citation>
    <scope>NUCLEOTIDE SEQUENCE [LARGE SCALE GENOMIC DNA]</scope>
    <source>
        <strain evidence="10 11">10Alg115</strain>
    </source>
</reference>
<evidence type="ECO:0000313" key="11">
    <source>
        <dbReference type="Proteomes" id="UP000306229"/>
    </source>
</evidence>
<keyword evidence="6 10" id="KW-0418">Kinase</keyword>
<dbReference type="InterPro" id="IPR003661">
    <property type="entry name" value="HisK_dim/P_dom"/>
</dbReference>
<dbReference type="InterPro" id="IPR003594">
    <property type="entry name" value="HATPase_dom"/>
</dbReference>
<keyword evidence="4" id="KW-0808">Transferase</keyword>
<proteinExistence type="predicted"/>
<evidence type="ECO:0000256" key="8">
    <source>
        <dbReference type="SAM" id="Phobius"/>
    </source>
</evidence>
<dbReference type="Pfam" id="PF02518">
    <property type="entry name" value="HATPase_c"/>
    <property type="match status" value="1"/>
</dbReference>
<keyword evidence="3" id="KW-0597">Phosphoprotein</keyword>
<feature type="transmembrane region" description="Helical" evidence="8">
    <location>
        <begin position="131"/>
        <end position="153"/>
    </location>
</feature>
<dbReference type="OrthoDB" id="9808408at2"/>
<dbReference type="SMART" id="SM00388">
    <property type="entry name" value="HisKA"/>
    <property type="match status" value="1"/>
</dbReference>
<sequence>MKLIERTSRTYLWLSIVIFLISAGMLIFVLTTVMNNRLDEQLRYFKDVIAKRIKYDYPLTIFEEPIELNEAEQYKYPNDTIIYKDTLILRNIEGEGINEFEKYRQLTAYETLHNIRYKIVARNSLVRNQDFIWVIVVSSFIIIILLLIGLWILNTYISKKLWHPFYTNINRLKNFSVQDQEPIKLEKSNIEEFQELNESIRNLTQKLQSDFSNLKEFSENASHEMQTPLAIMQSKIELLLQSDNINQEQSEQLQSIYQAGKRLSKLNKTLLLLAKVENQQFSTKEEVSFKELIEKQLENYEDFILNKNISVSKELSDHIISTNVTLVDTLVSNLLSNAIKHNINNGTISITFSKNQLIFSNTGEQLKGDPENLFNRFKKQSTRKDSLGLGLAIIKQICDVNQWQLNYSCVNKLHTLSVSFNSTTTNQND</sequence>
<dbReference type="PANTHER" id="PTHR45436">
    <property type="entry name" value="SENSOR HISTIDINE KINASE YKOH"/>
    <property type="match status" value="1"/>
</dbReference>